<dbReference type="InterPro" id="IPR054504">
    <property type="entry name" value="PWWP_KDM3B"/>
</dbReference>
<evidence type="ECO:0000256" key="9">
    <source>
        <dbReference type="ARBA" id="ARBA00023004"/>
    </source>
</evidence>
<dbReference type="GO" id="GO:0140683">
    <property type="term" value="F:histone H3K9me/H3K9me2 demethylase activity"/>
    <property type="evidence" value="ECO:0007669"/>
    <property type="project" value="UniProtKB-EC"/>
</dbReference>
<feature type="compositionally biased region" description="Low complexity" evidence="16">
    <location>
        <begin position="273"/>
        <end position="287"/>
    </location>
</feature>
<dbReference type="Proteomes" id="UP001374579">
    <property type="component" value="Unassembled WGS sequence"/>
</dbReference>
<feature type="compositionally biased region" description="Basic and acidic residues" evidence="16">
    <location>
        <begin position="2410"/>
        <end position="2422"/>
    </location>
</feature>
<evidence type="ECO:0000256" key="14">
    <source>
        <dbReference type="ARBA" id="ARBA00038951"/>
    </source>
</evidence>
<dbReference type="PANTHER" id="PTHR12549">
    <property type="entry name" value="JMJC DOMAIN-CONTAINING HISTONE DEMETHYLATION PROTEIN"/>
    <property type="match status" value="1"/>
</dbReference>
<keyword evidence="11" id="KW-0804">Transcription</keyword>
<feature type="compositionally biased region" description="Basic and acidic residues" evidence="16">
    <location>
        <begin position="831"/>
        <end position="845"/>
    </location>
</feature>
<evidence type="ECO:0000256" key="7">
    <source>
        <dbReference type="ARBA" id="ARBA00022964"/>
    </source>
</evidence>
<feature type="compositionally biased region" description="Pro residues" evidence="16">
    <location>
        <begin position="565"/>
        <end position="574"/>
    </location>
</feature>
<feature type="compositionally biased region" description="Polar residues" evidence="16">
    <location>
        <begin position="1522"/>
        <end position="1532"/>
    </location>
</feature>
<feature type="compositionally biased region" description="Low complexity" evidence="16">
    <location>
        <begin position="358"/>
        <end position="371"/>
    </location>
</feature>
<feature type="compositionally biased region" description="Polar residues" evidence="16">
    <location>
        <begin position="1769"/>
        <end position="1781"/>
    </location>
</feature>
<dbReference type="Pfam" id="PF22989">
    <property type="entry name" value="DUF7030"/>
    <property type="match status" value="1"/>
</dbReference>
<feature type="compositionally biased region" description="Low complexity" evidence="16">
    <location>
        <begin position="456"/>
        <end position="493"/>
    </location>
</feature>
<comment type="catalytic activity">
    <reaction evidence="15">
        <text>N(6),N(6)-dimethyl-L-lysyl(9)-[histone H3] + 2 2-oxoglutarate + 2 O2 = L-lysyl(9)-[histone H3] + 2 formaldehyde + 2 succinate + 2 CO2</text>
        <dbReference type="Rhea" id="RHEA:60188"/>
        <dbReference type="Rhea" id="RHEA-COMP:15541"/>
        <dbReference type="Rhea" id="RHEA-COMP:15546"/>
        <dbReference type="ChEBI" id="CHEBI:15379"/>
        <dbReference type="ChEBI" id="CHEBI:16526"/>
        <dbReference type="ChEBI" id="CHEBI:16810"/>
        <dbReference type="ChEBI" id="CHEBI:16842"/>
        <dbReference type="ChEBI" id="CHEBI:29969"/>
        <dbReference type="ChEBI" id="CHEBI:30031"/>
        <dbReference type="ChEBI" id="CHEBI:61976"/>
        <dbReference type="EC" id="1.14.11.65"/>
    </reaction>
</comment>
<sequence>MAYKSREEIVGKRFLSIRNPFKPKVSRISEWEWRSGIVRAVSNRDQTSVDFTVLVEFDDVDWKKREWFRVHDVFQVFLVEHTLVWTRRPASEGEPPPLQFPALCYKPLVDKCGLAASRKRVVEFLVERDLAFVNDDDLHFYQEGDEQRYESVRDNEELQKEIRTWVDYQDGQKILLTTPVVLLGSRLEVYRAEGTTQWYTAFIHSVNDATKCLTITDDTVLESHNEDPALVQMRIIDNGVVHSILRGDATPRRTSRQLTTKDQQPQNPFGRRQGQQQTPSSGQQNKQVTVAPKARGQHTASANSANNPSLQPASSSLSTTSATAAPAKPATKEEKGNSRSSKSQATEKRKRRSDNPVSLAAESEPRSASPSKRGKSAGETDSEATSSPKEAVDSSASNSCPEGEARGDKTASKSKTSTPSSTPPATPSTASTTPVSDVPGSKDRTVGKSLRPKKGSNNNSSSLVPSPSVSEPNSSKVNVSVSSIVTSSVNTKTSESRRTPASVNSAKQEKKDKDCVSTASSSVVTPASPATTSTTTTLSASSTVTTVSSAAPSTVSAAATSLKSSPPPLAPASQPPSSGKKQPRARSEGRETQGKKGAKKSSEGESSKAATGSSRHGASRNSGPEHALSQHEAGKRPAEALSHGAGKVNTDSPATAAKKSQLSDPGKAVGLEEAEDTMHYKKQLLLAGGSNSPTSSTANSQSSPSSTFSASIDVNRSVTDQLTKLAKAEKIALGGGDGKIDTEHSLETSTSGTFSNSVHTPVSASSDPRTSEPDTKVYDPKVYDFMTERHREASAFTCVKGNASLCNTSSSLSEERAESRASDSQVSSGLGDDRRPGSRLDDLRSVKSSPTSSPLIVDRNEPVNIYRDPELMSKNPVRSGLSVAPMHKTMSGPTYPGVPGGLPAPPPGMTTSTTLASHPTSLARSMIPGLPYPPHQLPPGAMSHGLPVPHAFSQLDALAAREIAAAAQQQQHQQIAALQQQYQNAAQLMHSMPYSLQGGPGPRMSQLELLWQQKFPHVPVPPTWLLAKQPEALLGDALIQREQLERLEQERIERERIEKRLEIERLERDRADRAERERREKRDKLERERIERDKAEKAERERAERERMERERLDKERKERERILEQREWEQQQQRHQERERIHRESADTSAQAAVDEHFVESFRLAKLRGIAPTAWATPSITKGTGKGFIKMEAEKAQEEERMKREVDQRMMSEDKRYLASLHEQRGDLKSEFVMGKDGKPVYGYPPYHYGGGGYPHPSSNSSNPASKPEAIFSLYGYPSQHSTITTEQLQKKGLAPGGRPLKEEKGMYPSHRNSSPPQAASAHHLKDMKQQSSVIVENKVKMEKPVAAHSHHQSTLSSSSSSSPRPQPRPAHTPEQRPDRPLSSSAGLPSSALPHHMVGPSIPSSSSFMAQSPHPTAFRSLDPKSISRSQSPYKMGPSQPVPVSCPPPHSAGQPQPINFSSKSKGQSGSASPYPPAAIAQPPVSLPASTMAYSYSLIQQGLVPNPMYSQNTMPNTMHMARSQVNTGPQPATSAAPVHSPHNAGMCMPPSSSQAGKPPQLSPPGPGKRKNTSGRDNGSIQSSKRSKAATQVGATAVSDTGRTGGMASVPVTTPQILTNPSPYTTTSNNLANMSSRAAVPLAANAQQHVPSGFLDSFKSFVETTVQNAFLQDEKSSREKEERDRLQKQQEIKFQQQQQVTMVEKMDSTPTAVSREEVSPSPVAGVYSQPVTPGLPNSSMASIIDTINRVANGQDTDSDTLSAPSPPPQSRGENNASPQQRGATPSAPKLKKAWLQRHADDKKPSASPLVPSPLVIAQDDSNSSQSTSKEVKHFLKGSSGLDSSTASVNGDVTASPVPGSNVNSTNVTNVNLPNGNISSDLHNTNANDESTSSASETESQNTNTSAKKRSKSKKSNASSKRVKSEEKAPSPITAAESSSTTPNSARNKKPSSKRSKPEKPEKDSSKQKEKASSREPGSGSASPAPSSVSSQRSPAPQSSSTPSNNNSNTNINNSKKEEKPSKSSSSKPSPKPSRENNSPTPPPPPQPPIQDPEKSPASSSDSGQTLISKDKKKTRRSKEVAKDAVSKNGEQGSSFNKPLVKCSMATLKRTGAHFIQDGPCSEVTPKLSKCRECKMTPNQRSKKIPNIFCRFYAFRRLKYSTKGAVTIAGFSELSDADPDDIEPWLPRYPIEEPVLDDEMAKFILSKVGDKFCELVEQEKEAKSLPGVDPPIAWKRAVTGVREMCDVCDTTLFNMHWVCHKCGFVVCLDCYKAKIKASDGDDEDDCKWLTCSSNRQAHDARKLMLTQIIPSDALWELGRLIHDIRRKWSIPAKCPCGQNSVESKPAGKNGMNQQLVKKMVNGVGEEGSNKKSKKAAAAAAAAQQAEEEKAEGEEFNQDKLALLANVALGGGDKPSKRSKLEKLAAAEEEVGEDGDKKSSCSTLRELLTKTAGKGKVPNEKKSKPKTSGNTLDDIIQSVVEKSCRDMDQPNQTFKFLHYIPRLGQWNRELPIIAHNLTETSVLYPDVPHSWLCDGRLLRLHDPRHKGNLKIFQEQWKRGQPALVSCINKLTTRELWNPETFKKEFGQQENDLVNCRNGNVIMGNPMSDFWQGFESIDNRLLDEDDDPMLLKLKDWPPGDDFSELMPSRFNDLMQALPLPEYTRRNGKLNLASRLPDFLVRPDLGPKMYNAYGSAKFPKEGTTNLHLDISDAVNVLVYVGVPSDGPNGSKEHEEAALKAIDAAGCDSITKRRVREVHEVPGALWQIYDAHDADKIRDFLNKVAKERGEKIEADHDSIHDQSWYLDEELRDRLLKEYGVHGYTIVQCLGDAIFIPAGAPHQVRNLHSCVKVAEDFVSPEHLNHCFRLTQEFRQLSDTHSNHEDKLQVKNIIYHAVKDSIAVLRELEPDDKE</sequence>
<dbReference type="InterPro" id="IPR045109">
    <property type="entry name" value="LSDs-like"/>
</dbReference>
<evidence type="ECO:0000256" key="13">
    <source>
        <dbReference type="ARBA" id="ARBA00037987"/>
    </source>
</evidence>
<evidence type="ECO:0000313" key="18">
    <source>
        <dbReference type="EMBL" id="KAK7111079.1"/>
    </source>
</evidence>
<dbReference type="SUPFAM" id="SSF51197">
    <property type="entry name" value="Clavaminate synthase-like"/>
    <property type="match status" value="1"/>
</dbReference>
<dbReference type="Pfam" id="PF22987">
    <property type="entry name" value="Tudor_KDM3B"/>
    <property type="match status" value="1"/>
</dbReference>
<evidence type="ECO:0000256" key="12">
    <source>
        <dbReference type="ARBA" id="ARBA00023242"/>
    </source>
</evidence>
<feature type="compositionally biased region" description="Polar residues" evidence="16">
    <location>
        <begin position="1573"/>
        <end position="1600"/>
    </location>
</feature>
<keyword evidence="19" id="KW-1185">Reference proteome</keyword>
<reference evidence="18 19" key="1">
    <citation type="submission" date="2024-02" db="EMBL/GenBank/DDBJ databases">
        <title>Chromosome-scale genome assembly of the rough periwinkle Littorina saxatilis.</title>
        <authorList>
            <person name="De Jode A."/>
            <person name="Faria R."/>
            <person name="Formenti G."/>
            <person name="Sims Y."/>
            <person name="Smith T.P."/>
            <person name="Tracey A."/>
            <person name="Wood J.M.D."/>
            <person name="Zagrodzka Z.B."/>
            <person name="Johannesson K."/>
            <person name="Butlin R.K."/>
            <person name="Leder E.H."/>
        </authorList>
    </citation>
    <scope>NUCLEOTIDE SEQUENCE [LARGE SCALE GENOMIC DNA]</scope>
    <source>
        <strain evidence="18">Snail1</strain>
        <tissue evidence="18">Muscle</tissue>
    </source>
</reference>
<comment type="similarity">
    <text evidence="13">Belongs to the JHDM2 histone demethylase family.</text>
</comment>
<feature type="region of interest" description="Disordered" evidence="16">
    <location>
        <begin position="807"/>
        <end position="857"/>
    </location>
</feature>
<evidence type="ECO:0000256" key="3">
    <source>
        <dbReference type="ARBA" id="ARBA00022723"/>
    </source>
</evidence>
<keyword evidence="3" id="KW-0479">Metal-binding</keyword>
<evidence type="ECO:0000256" key="16">
    <source>
        <dbReference type="SAM" id="MobiDB-lite"/>
    </source>
</evidence>
<evidence type="ECO:0000256" key="10">
    <source>
        <dbReference type="ARBA" id="ARBA00023015"/>
    </source>
</evidence>
<dbReference type="EMBL" id="JBAMIC010000003">
    <property type="protein sequence ID" value="KAK7111079.1"/>
    <property type="molecule type" value="Genomic_DNA"/>
</dbReference>
<feature type="compositionally biased region" description="Polar residues" evidence="16">
    <location>
        <begin position="747"/>
        <end position="768"/>
    </location>
</feature>
<feature type="compositionally biased region" description="Polar residues" evidence="16">
    <location>
        <begin position="649"/>
        <end position="663"/>
    </location>
</feature>
<keyword evidence="9" id="KW-0408">Iron</keyword>
<feature type="region of interest" description="Disordered" evidence="16">
    <location>
        <begin position="246"/>
        <end position="714"/>
    </location>
</feature>
<feature type="compositionally biased region" description="Polar residues" evidence="16">
    <location>
        <begin position="1933"/>
        <end position="1943"/>
    </location>
</feature>
<dbReference type="Gene3D" id="2.60.120.650">
    <property type="entry name" value="Cupin"/>
    <property type="match status" value="1"/>
</dbReference>
<feature type="compositionally biased region" description="Low complexity" evidence="16">
    <location>
        <begin position="299"/>
        <end position="329"/>
    </location>
</feature>
<feature type="region of interest" description="Disordered" evidence="16">
    <location>
        <begin position="1750"/>
        <end position="2094"/>
    </location>
</feature>
<dbReference type="InterPro" id="IPR003347">
    <property type="entry name" value="JmjC_dom"/>
</dbReference>
<feature type="compositionally biased region" description="Low complexity" evidence="16">
    <location>
        <begin position="1853"/>
        <end position="1872"/>
    </location>
</feature>
<protein>
    <recommendedName>
        <fullName evidence="14">[histone H3]-dimethyl-L-lysine(9) demethylase</fullName>
        <ecNumber evidence="14">1.14.11.65</ecNumber>
    </recommendedName>
</protein>
<dbReference type="GO" id="GO:0003712">
    <property type="term" value="F:transcription coregulator activity"/>
    <property type="evidence" value="ECO:0007669"/>
    <property type="project" value="TreeGrafter"/>
</dbReference>
<evidence type="ECO:0000256" key="6">
    <source>
        <dbReference type="ARBA" id="ARBA00022853"/>
    </source>
</evidence>
<keyword evidence="10" id="KW-0805">Transcription regulation</keyword>
<feature type="region of interest" description="Disordered" evidence="16">
    <location>
        <begin position="2408"/>
        <end position="2466"/>
    </location>
</feature>
<dbReference type="GO" id="GO:0031490">
    <property type="term" value="F:chromatin DNA binding"/>
    <property type="evidence" value="ECO:0007669"/>
    <property type="project" value="TreeGrafter"/>
</dbReference>
<feature type="compositionally biased region" description="Low complexity" evidence="16">
    <location>
        <begin position="516"/>
        <end position="564"/>
    </location>
</feature>
<feature type="compositionally biased region" description="Low complexity" evidence="16">
    <location>
        <begin position="1972"/>
        <end position="2011"/>
    </location>
</feature>
<keyword evidence="12" id="KW-0539">Nucleus</keyword>
<dbReference type="GO" id="GO:0000785">
    <property type="term" value="C:chromatin"/>
    <property type="evidence" value="ECO:0007669"/>
    <property type="project" value="TreeGrafter"/>
</dbReference>
<feature type="compositionally biased region" description="Polar residues" evidence="16">
    <location>
        <begin position="256"/>
        <end position="267"/>
    </location>
</feature>
<feature type="compositionally biased region" description="Low complexity" evidence="16">
    <location>
        <begin position="1881"/>
        <end position="1903"/>
    </location>
</feature>
<feature type="compositionally biased region" description="Basic and acidic residues" evidence="16">
    <location>
        <begin position="1092"/>
        <end position="1147"/>
    </location>
</feature>
<feature type="region of interest" description="Disordered" evidence="16">
    <location>
        <begin position="1092"/>
        <end position="1150"/>
    </location>
</feature>
<gene>
    <name evidence="18" type="ORF">V1264_014856</name>
</gene>
<evidence type="ECO:0000256" key="4">
    <source>
        <dbReference type="ARBA" id="ARBA00022771"/>
    </source>
</evidence>
<feature type="compositionally biased region" description="Polar residues" evidence="16">
    <location>
        <begin position="2055"/>
        <end position="2065"/>
    </location>
</feature>
<accession>A0AAN9GK64</accession>
<evidence type="ECO:0000256" key="1">
    <source>
        <dbReference type="ARBA" id="ARBA00001954"/>
    </source>
</evidence>
<dbReference type="InterPro" id="IPR054503">
    <property type="entry name" value="KDM3AB_Tudor"/>
</dbReference>
<dbReference type="Pfam" id="PF02373">
    <property type="entry name" value="JmjC"/>
    <property type="match status" value="1"/>
</dbReference>
<feature type="region of interest" description="Disordered" evidence="16">
    <location>
        <begin position="1283"/>
        <end position="1482"/>
    </location>
</feature>
<feature type="compositionally biased region" description="Low complexity" evidence="16">
    <location>
        <begin position="2372"/>
        <end position="2381"/>
    </location>
</feature>
<feature type="compositionally biased region" description="Basic and acidic residues" evidence="16">
    <location>
        <begin position="1670"/>
        <end position="1689"/>
    </location>
</feature>
<feature type="region of interest" description="Disordered" evidence="16">
    <location>
        <begin position="2361"/>
        <end position="2390"/>
    </location>
</feature>
<evidence type="ECO:0000259" key="17">
    <source>
        <dbReference type="PROSITE" id="PS51184"/>
    </source>
</evidence>
<feature type="domain" description="JmjC" evidence="17">
    <location>
        <begin position="2659"/>
        <end position="2866"/>
    </location>
</feature>
<feature type="compositionally biased region" description="Polar residues" evidence="16">
    <location>
        <begin position="1817"/>
        <end position="1826"/>
    </location>
</feature>
<feature type="compositionally biased region" description="Polar residues" evidence="16">
    <location>
        <begin position="1403"/>
        <end position="1415"/>
    </location>
</feature>
<feature type="compositionally biased region" description="Polar residues" evidence="16">
    <location>
        <begin position="383"/>
        <end position="400"/>
    </location>
</feature>
<dbReference type="InterPro" id="IPR054294">
    <property type="entry name" value="DUF7030"/>
</dbReference>
<feature type="compositionally biased region" description="Low complexity" evidence="16">
    <location>
        <begin position="1382"/>
        <end position="1395"/>
    </location>
</feature>
<evidence type="ECO:0000256" key="15">
    <source>
        <dbReference type="ARBA" id="ARBA00047648"/>
    </source>
</evidence>
<dbReference type="EC" id="1.14.11.65" evidence="14"/>
<dbReference type="FunFam" id="2.60.120.650:FF:000004">
    <property type="entry name" value="Putative lysine-specific demethylase 3B"/>
    <property type="match status" value="1"/>
</dbReference>
<feature type="compositionally biased region" description="Pro residues" evidence="16">
    <location>
        <begin position="1440"/>
        <end position="1450"/>
    </location>
</feature>
<name>A0AAN9GK64_9CAEN</name>
<feature type="compositionally biased region" description="Low complexity" evidence="16">
    <location>
        <begin position="1461"/>
        <end position="1472"/>
    </location>
</feature>
<organism evidence="18 19">
    <name type="scientific">Littorina saxatilis</name>
    <dbReference type="NCBI Taxonomy" id="31220"/>
    <lineage>
        <taxon>Eukaryota</taxon>
        <taxon>Metazoa</taxon>
        <taxon>Spiralia</taxon>
        <taxon>Lophotrochozoa</taxon>
        <taxon>Mollusca</taxon>
        <taxon>Gastropoda</taxon>
        <taxon>Caenogastropoda</taxon>
        <taxon>Littorinimorpha</taxon>
        <taxon>Littorinoidea</taxon>
        <taxon>Littorinidae</taxon>
        <taxon>Littorina</taxon>
    </lineage>
</organism>
<keyword evidence="8" id="KW-0560">Oxidoreductase</keyword>
<feature type="compositionally biased region" description="Basic and acidic residues" evidence="16">
    <location>
        <begin position="1953"/>
        <end position="1971"/>
    </location>
</feature>
<feature type="region of interest" description="Disordered" evidence="16">
    <location>
        <begin position="1521"/>
        <end position="1621"/>
    </location>
</feature>
<feature type="compositionally biased region" description="Basic and acidic residues" evidence="16">
    <location>
        <begin position="628"/>
        <end position="638"/>
    </location>
</feature>
<dbReference type="PROSITE" id="PS51184">
    <property type="entry name" value="JMJC"/>
    <property type="match status" value="1"/>
</dbReference>
<dbReference type="GO" id="GO:0006357">
    <property type="term" value="P:regulation of transcription by RNA polymerase II"/>
    <property type="evidence" value="ECO:0007669"/>
    <property type="project" value="TreeGrafter"/>
</dbReference>
<feature type="compositionally biased region" description="Low complexity" evidence="16">
    <location>
        <begin position="1354"/>
        <end position="1364"/>
    </location>
</feature>
<feature type="compositionally biased region" description="Low complexity" evidence="16">
    <location>
        <begin position="690"/>
        <end position="711"/>
    </location>
</feature>
<dbReference type="GO" id="GO:0000118">
    <property type="term" value="C:histone deacetylase complex"/>
    <property type="evidence" value="ECO:0007669"/>
    <property type="project" value="TreeGrafter"/>
</dbReference>
<feature type="compositionally biased region" description="Polar residues" evidence="16">
    <location>
        <begin position="1727"/>
        <end position="1737"/>
    </location>
</feature>
<comment type="cofactor">
    <cofactor evidence="1">
        <name>Fe(2+)</name>
        <dbReference type="ChEBI" id="CHEBI:29033"/>
    </cofactor>
</comment>
<keyword evidence="5" id="KW-0862">Zinc</keyword>
<dbReference type="GO" id="GO:0008270">
    <property type="term" value="F:zinc ion binding"/>
    <property type="evidence" value="ECO:0007669"/>
    <property type="project" value="UniProtKB-KW"/>
</dbReference>
<dbReference type="Pfam" id="PF22988">
    <property type="entry name" value="PWWP_KDM3B"/>
    <property type="match status" value="1"/>
</dbReference>
<feature type="compositionally biased region" description="Low complexity" evidence="16">
    <location>
        <begin position="1803"/>
        <end position="1813"/>
    </location>
</feature>
<dbReference type="PANTHER" id="PTHR12549:SF38">
    <property type="entry name" value="JMJC DOMAIN-CONTAINING HISTONE DEMETHYLASE 2, ISOFORM A"/>
    <property type="match status" value="1"/>
</dbReference>
<evidence type="ECO:0000256" key="11">
    <source>
        <dbReference type="ARBA" id="ARBA00023163"/>
    </source>
</evidence>
<evidence type="ECO:0000256" key="2">
    <source>
        <dbReference type="ARBA" id="ARBA00004123"/>
    </source>
</evidence>
<feature type="region of interest" description="Disordered" evidence="16">
    <location>
        <begin position="1670"/>
        <end position="1737"/>
    </location>
</feature>
<dbReference type="SMART" id="SM00558">
    <property type="entry name" value="JmjC"/>
    <property type="match status" value="1"/>
</dbReference>
<evidence type="ECO:0000256" key="8">
    <source>
        <dbReference type="ARBA" id="ARBA00023002"/>
    </source>
</evidence>
<comment type="caution">
    <text evidence="18">The sequence shown here is derived from an EMBL/GenBank/DDBJ whole genome shotgun (WGS) entry which is preliminary data.</text>
</comment>
<keyword evidence="6" id="KW-0156">Chromatin regulator</keyword>
<evidence type="ECO:0000313" key="19">
    <source>
        <dbReference type="Proteomes" id="UP001374579"/>
    </source>
</evidence>
<feature type="region of interest" description="Disordered" evidence="16">
    <location>
        <begin position="731"/>
        <end position="778"/>
    </location>
</feature>
<evidence type="ECO:0000256" key="5">
    <source>
        <dbReference type="ARBA" id="ARBA00022833"/>
    </source>
</evidence>
<keyword evidence="7" id="KW-0223">Dioxygenase</keyword>
<comment type="subcellular location">
    <subcellularLocation>
        <location evidence="2">Nucleus</location>
    </subcellularLocation>
</comment>
<keyword evidence="4" id="KW-0863">Zinc-finger</keyword>
<feature type="compositionally biased region" description="Polar residues" evidence="16">
    <location>
        <begin position="1750"/>
        <end position="1761"/>
    </location>
</feature>
<feature type="compositionally biased region" description="Basic and acidic residues" evidence="16">
    <location>
        <begin position="585"/>
        <end position="606"/>
    </location>
</feature>
<feature type="compositionally biased region" description="Basic and acidic residues" evidence="16">
    <location>
        <begin position="769"/>
        <end position="778"/>
    </location>
</feature>
<feature type="compositionally biased region" description="Polar residues" evidence="16">
    <location>
        <begin position="1838"/>
        <end position="1850"/>
    </location>
</feature>
<proteinExistence type="inferred from homology"/>
<feature type="compositionally biased region" description="Pro residues" evidence="16">
    <location>
        <begin position="2037"/>
        <end position="2048"/>
    </location>
</feature>